<proteinExistence type="inferred from homology"/>
<dbReference type="Proteomes" id="UP000266568">
    <property type="component" value="Unassembled WGS sequence"/>
</dbReference>
<feature type="domain" description="Fibronectin type III-like" evidence="8">
    <location>
        <begin position="713"/>
        <end position="782"/>
    </location>
</feature>
<dbReference type="Pfam" id="PF00933">
    <property type="entry name" value="Glyco_hydro_3"/>
    <property type="match status" value="1"/>
</dbReference>
<dbReference type="GO" id="GO:0045493">
    <property type="term" value="P:xylan catabolic process"/>
    <property type="evidence" value="ECO:0007669"/>
    <property type="project" value="InterPro"/>
</dbReference>
<dbReference type="PANTHER" id="PTHR42721">
    <property type="entry name" value="SUGAR HYDROLASE-RELATED"/>
    <property type="match status" value="1"/>
</dbReference>
<feature type="chain" id="PRO_5017286863" description="Beta-D-glucoside glucohydrolase" evidence="7">
    <location>
        <begin position="24"/>
        <end position="793"/>
    </location>
</feature>
<dbReference type="GO" id="GO:0009044">
    <property type="term" value="F:xylan 1,4-beta-xylosidase activity"/>
    <property type="evidence" value="ECO:0007669"/>
    <property type="project" value="InterPro"/>
</dbReference>
<evidence type="ECO:0000259" key="8">
    <source>
        <dbReference type="SMART" id="SM01217"/>
    </source>
</evidence>
<dbReference type="GO" id="GO:0008422">
    <property type="term" value="F:beta-glucosidase activity"/>
    <property type="evidence" value="ECO:0007669"/>
    <property type="project" value="UniProtKB-ARBA"/>
</dbReference>
<dbReference type="AlphaFoldDB" id="A0A397P6N8"/>
<dbReference type="InterPro" id="IPR036962">
    <property type="entry name" value="Glyco_hydro_3_N_sf"/>
</dbReference>
<dbReference type="Gene3D" id="3.40.50.1700">
    <property type="entry name" value="Glycoside hydrolase family 3 C-terminal domain"/>
    <property type="match status" value="1"/>
</dbReference>
<dbReference type="InterPro" id="IPR001764">
    <property type="entry name" value="Glyco_hydro_3_N"/>
</dbReference>
<dbReference type="InterPro" id="IPR002772">
    <property type="entry name" value="Glyco_hydro_3_C"/>
</dbReference>
<feature type="signal peptide" evidence="7">
    <location>
        <begin position="1"/>
        <end position="23"/>
    </location>
</feature>
<evidence type="ECO:0000256" key="6">
    <source>
        <dbReference type="ARBA" id="ARBA00032594"/>
    </source>
</evidence>
<evidence type="ECO:0000256" key="5">
    <source>
        <dbReference type="ARBA" id="ARBA00032194"/>
    </source>
</evidence>
<comment type="caution">
    <text evidence="9">The sequence shown here is derived from an EMBL/GenBank/DDBJ whole genome shotgun (WGS) entry which is preliminary data.</text>
</comment>
<dbReference type="Gene3D" id="2.60.40.10">
    <property type="entry name" value="Immunoglobulins"/>
    <property type="match status" value="1"/>
</dbReference>
<dbReference type="SMART" id="SM01217">
    <property type="entry name" value="Fn3_like"/>
    <property type="match status" value="1"/>
</dbReference>
<evidence type="ECO:0000256" key="1">
    <source>
        <dbReference type="ARBA" id="ARBA00005336"/>
    </source>
</evidence>
<keyword evidence="10" id="KW-1185">Reference proteome</keyword>
<dbReference type="SUPFAM" id="SSF51445">
    <property type="entry name" value="(Trans)glycosidases"/>
    <property type="match status" value="1"/>
</dbReference>
<comment type="similarity">
    <text evidence="1">Belongs to the glycosyl hydrolase 3 family.</text>
</comment>
<dbReference type="EMBL" id="QXDC01000003">
    <property type="protein sequence ID" value="RIA43699.1"/>
    <property type="molecule type" value="Genomic_DNA"/>
</dbReference>
<dbReference type="SUPFAM" id="SSF52279">
    <property type="entry name" value="Beta-D-glucan exohydrolase, C-terminal domain"/>
    <property type="match status" value="1"/>
</dbReference>
<dbReference type="GO" id="GO:0031222">
    <property type="term" value="P:arabinan catabolic process"/>
    <property type="evidence" value="ECO:0007669"/>
    <property type="project" value="TreeGrafter"/>
</dbReference>
<dbReference type="PANTHER" id="PTHR42721:SF3">
    <property type="entry name" value="BETA-D-XYLOSIDASE 5-RELATED"/>
    <property type="match status" value="1"/>
</dbReference>
<evidence type="ECO:0000256" key="4">
    <source>
        <dbReference type="ARBA" id="ARBA00031448"/>
    </source>
</evidence>
<dbReference type="FunFam" id="2.60.40.10:FF:000495">
    <property type="entry name" value="Periplasmic beta-glucosidase"/>
    <property type="match status" value="1"/>
</dbReference>
<protein>
    <recommendedName>
        <fullName evidence="6">Beta-D-glucoside glucohydrolase</fullName>
    </recommendedName>
    <alternativeName>
        <fullName evidence="4">Cellobiase</fullName>
    </alternativeName>
    <alternativeName>
        <fullName evidence="5">Gentiobiase</fullName>
    </alternativeName>
</protein>
<dbReference type="InterPro" id="IPR013783">
    <property type="entry name" value="Ig-like_fold"/>
</dbReference>
<evidence type="ECO:0000256" key="3">
    <source>
        <dbReference type="ARBA" id="ARBA00022801"/>
    </source>
</evidence>
<evidence type="ECO:0000313" key="9">
    <source>
        <dbReference type="EMBL" id="RIA43699.1"/>
    </source>
</evidence>
<dbReference type="RefSeq" id="WP_119035523.1">
    <property type="nucleotide sequence ID" value="NZ_QXDC01000003.1"/>
</dbReference>
<dbReference type="InterPro" id="IPR036881">
    <property type="entry name" value="Glyco_hydro_3_C_sf"/>
</dbReference>
<keyword evidence="3" id="KW-0378">Hydrolase</keyword>
<accession>A0A397P6N8</accession>
<keyword evidence="2 7" id="KW-0732">Signal</keyword>
<dbReference type="GO" id="GO:0046556">
    <property type="term" value="F:alpha-L-arabinofuranosidase activity"/>
    <property type="evidence" value="ECO:0007669"/>
    <property type="project" value="TreeGrafter"/>
</dbReference>
<dbReference type="PRINTS" id="PR00133">
    <property type="entry name" value="GLHYDRLASE3"/>
</dbReference>
<dbReference type="InterPro" id="IPR017853">
    <property type="entry name" value="GH"/>
</dbReference>
<evidence type="ECO:0000313" key="10">
    <source>
        <dbReference type="Proteomes" id="UP000266568"/>
    </source>
</evidence>
<dbReference type="Pfam" id="PF14310">
    <property type="entry name" value="Fn3-like"/>
    <property type="match status" value="1"/>
</dbReference>
<evidence type="ECO:0000256" key="2">
    <source>
        <dbReference type="ARBA" id="ARBA00022729"/>
    </source>
</evidence>
<dbReference type="InterPro" id="IPR044993">
    <property type="entry name" value="BXL"/>
</dbReference>
<name>A0A397P6N8_9SPHN</name>
<organism evidence="9 10">
    <name type="scientific">Hephaestia caeni</name>
    <dbReference type="NCBI Taxonomy" id="645617"/>
    <lineage>
        <taxon>Bacteria</taxon>
        <taxon>Pseudomonadati</taxon>
        <taxon>Pseudomonadota</taxon>
        <taxon>Alphaproteobacteria</taxon>
        <taxon>Sphingomonadales</taxon>
        <taxon>Sphingomonadaceae</taxon>
        <taxon>Hephaestia</taxon>
    </lineage>
</organism>
<dbReference type="Gene3D" id="3.20.20.300">
    <property type="entry name" value="Glycoside hydrolase, family 3, N-terminal domain"/>
    <property type="match status" value="1"/>
</dbReference>
<dbReference type="OrthoDB" id="9781691at2"/>
<dbReference type="Pfam" id="PF01915">
    <property type="entry name" value="Glyco_hydro_3_C"/>
    <property type="match status" value="1"/>
</dbReference>
<sequence length="793" mass="84817">MKAHAILGAVSALALVSAAPVPAPVAAPAPAAAAQAEQPLYRQVSAPVADRVEDLLARMTLEEKVAQLEVVWTGKTAIFDANDQFDAAKMAKVYPNGIGGVARPSDAHGPISPRELPGRDVAQTIRLVNAMQKWATTKTRLGIPILFHEEGLHGYAAPGATSFPIPIGLASSWDPDLVRRTNVVTAREIRARGVTQALSPVVDIARDPRWGRIEETFGEDPYLVGEMGVAAVEGLQGPGRARVLKPGHVFATLKHLTGHGQPESGTNVGPAPLSERELRENFFPPFEEVIRRTGVAAVMPSYNEIDGVPSHANKWLLTDVLRGEWGFRGAITSDYSAIDQLKDIHHIAGDLEQAARLALAAGVDMDLPDGLSYRTLVKQVREGKVSQAAIDQAVRYVLDMKFRSGLFENPYADVAAAEAITNNADARALALEAAQKSIVLLKNDGLLPLKPTGTIAVIGPNAAKAHLGGYYGIPPHTVSLLDGVKAKVGDRARIVYAEGVKITENDDWWADEVTLADPAQNRQRIAQAVEAARGADTIILNIGGNEQTSREAWADNHLGDRDDIVMVGQQQELFDALKALGKPIVVVLTNGRPLSVNQVAEQADALIEGWYGGEQGGAAMADVLFGSVNPGGKLPVTIARCVGQLPLFYNHKPSAQRGYLFDTTAPLFPFGYGLSYTSFEIGAPRLSAATISTGGSVTVSVDVANTGKVAGDEVVQLYIRDRESSVTQPVKELKGFRRVTLAPGEKQTISFTLTPRSLSLWNIDMKRVVEPGAFDIMVGPDSRTLKTVTLVVS</sequence>
<gene>
    <name evidence="9" type="ORF">DFR49_1927</name>
</gene>
<reference evidence="9 10" key="1">
    <citation type="submission" date="2018-08" db="EMBL/GenBank/DDBJ databases">
        <title>Genomic Encyclopedia of Type Strains, Phase IV (KMG-IV): sequencing the most valuable type-strain genomes for metagenomic binning, comparative biology and taxonomic classification.</title>
        <authorList>
            <person name="Goeker M."/>
        </authorList>
    </citation>
    <scope>NUCLEOTIDE SEQUENCE [LARGE SCALE GENOMIC DNA]</scope>
    <source>
        <strain evidence="9 10">DSM 25527</strain>
    </source>
</reference>
<evidence type="ECO:0000256" key="7">
    <source>
        <dbReference type="SAM" id="SignalP"/>
    </source>
</evidence>
<dbReference type="InterPro" id="IPR026891">
    <property type="entry name" value="Fn3-like"/>
</dbReference>